<organism evidence="2 3">
    <name type="scientific">Phyllosticta citrichinensis</name>
    <dbReference type="NCBI Taxonomy" id="1130410"/>
    <lineage>
        <taxon>Eukaryota</taxon>
        <taxon>Fungi</taxon>
        <taxon>Dikarya</taxon>
        <taxon>Ascomycota</taxon>
        <taxon>Pezizomycotina</taxon>
        <taxon>Dothideomycetes</taxon>
        <taxon>Dothideomycetes incertae sedis</taxon>
        <taxon>Botryosphaeriales</taxon>
        <taxon>Phyllostictaceae</taxon>
        <taxon>Phyllosticta</taxon>
    </lineage>
</organism>
<sequence length="226" mass="26589">MDDDDPKLVRLLLSYCYLNDDAFSKVYSQWSRIFNDTVEQEFLPLWTSFSICASEDKYQVRDLVEDMSSEFVMFMQKFHWKPCACDETIFNNLSPSFSAKLAREVFQSTPRQQIRKFVLKYAARHITHLNRSQEFKDMLNDVEDFRDELLDHIGTYADQSRRCRSCFVPSPIKLNDYFNDTIWFCPECESYNSLDHLSVPTACPTESEALPDEDSRASKRQRISEA</sequence>
<comment type="caution">
    <text evidence="2">The sequence shown here is derived from an EMBL/GenBank/DDBJ whole genome shotgun (WGS) entry which is preliminary data.</text>
</comment>
<accession>A0ABR1Y4S5</accession>
<dbReference type="EMBL" id="JBBWUH010000001">
    <property type="protein sequence ID" value="KAK8176861.1"/>
    <property type="molecule type" value="Genomic_DNA"/>
</dbReference>
<protein>
    <submittedName>
        <fullName evidence="2">Uncharacterized protein</fullName>
    </submittedName>
</protein>
<feature type="compositionally biased region" description="Basic and acidic residues" evidence="1">
    <location>
        <begin position="213"/>
        <end position="226"/>
    </location>
</feature>
<proteinExistence type="predicted"/>
<reference evidence="2 3" key="1">
    <citation type="journal article" date="2022" name="G3 (Bethesda)">
        <title>Enemy or ally: a genomic approach to elucidate the lifestyle of Phyllosticta citrichinaensis.</title>
        <authorList>
            <person name="Buijs V.A."/>
            <person name="Groenewald J.Z."/>
            <person name="Haridas S."/>
            <person name="LaButti K.M."/>
            <person name="Lipzen A."/>
            <person name="Martin F.M."/>
            <person name="Barry K."/>
            <person name="Grigoriev I.V."/>
            <person name="Crous P.W."/>
            <person name="Seidl M.F."/>
        </authorList>
    </citation>
    <scope>NUCLEOTIDE SEQUENCE [LARGE SCALE GENOMIC DNA]</scope>
    <source>
        <strain evidence="2 3">CBS 129764</strain>
    </source>
</reference>
<name>A0ABR1Y4S5_9PEZI</name>
<evidence type="ECO:0000313" key="2">
    <source>
        <dbReference type="EMBL" id="KAK8176861.1"/>
    </source>
</evidence>
<feature type="region of interest" description="Disordered" evidence="1">
    <location>
        <begin position="205"/>
        <end position="226"/>
    </location>
</feature>
<evidence type="ECO:0000256" key="1">
    <source>
        <dbReference type="SAM" id="MobiDB-lite"/>
    </source>
</evidence>
<keyword evidence="3" id="KW-1185">Reference proteome</keyword>
<evidence type="ECO:0000313" key="3">
    <source>
        <dbReference type="Proteomes" id="UP001456524"/>
    </source>
</evidence>
<dbReference type="Proteomes" id="UP001456524">
    <property type="component" value="Unassembled WGS sequence"/>
</dbReference>
<gene>
    <name evidence="2" type="ORF">IWX90DRAFT_473927</name>
</gene>